<evidence type="ECO:0000313" key="3">
    <source>
        <dbReference type="EMBL" id="RDY29111.1"/>
    </source>
</evidence>
<gene>
    <name evidence="3" type="primary">pdaA</name>
    <name evidence="3" type="ORF">CHL78_002055</name>
</gene>
<dbReference type="PROSITE" id="PS51677">
    <property type="entry name" value="NODB"/>
    <property type="match status" value="1"/>
</dbReference>
<evidence type="ECO:0000256" key="1">
    <source>
        <dbReference type="SAM" id="MobiDB-lite"/>
    </source>
</evidence>
<evidence type="ECO:0000259" key="2">
    <source>
        <dbReference type="PROSITE" id="PS51677"/>
    </source>
</evidence>
<dbReference type="GO" id="GO:0005975">
    <property type="term" value="P:carbohydrate metabolic process"/>
    <property type="evidence" value="ECO:0007669"/>
    <property type="project" value="InterPro"/>
</dbReference>
<protein>
    <submittedName>
        <fullName evidence="3">Delta-lactam-biosynthetic de-N-acetylase</fullName>
    </submittedName>
</protein>
<evidence type="ECO:0000313" key="4">
    <source>
        <dbReference type="Proteomes" id="UP000215694"/>
    </source>
</evidence>
<dbReference type="AlphaFoldDB" id="A0A371J8L0"/>
<dbReference type="InterPro" id="IPR002509">
    <property type="entry name" value="NODB_dom"/>
</dbReference>
<reference evidence="3 4" key="1">
    <citation type="journal article" date="2017" name="Genome Announc.">
        <title>Draft Genome Sequence of Romboutsia weinsteinii sp. nov. Strain CCRI-19649(T) Isolated from Surface Water.</title>
        <authorList>
            <person name="Maheux A.F."/>
            <person name="Boudreau D.K."/>
            <person name="Berube E."/>
            <person name="Boissinot M."/>
            <person name="Cantin P."/>
            <person name="Raymond F."/>
            <person name="Corbeil J."/>
            <person name="Omar R.F."/>
            <person name="Bergeron M.G."/>
        </authorList>
    </citation>
    <scope>NUCLEOTIDE SEQUENCE [LARGE SCALE GENOMIC DNA]</scope>
    <source>
        <strain evidence="3 4">CCRI-19649</strain>
    </source>
</reference>
<dbReference type="RefSeq" id="WP_094367895.1">
    <property type="nucleotide sequence ID" value="NZ_NOJY02000003.1"/>
</dbReference>
<feature type="region of interest" description="Disordered" evidence="1">
    <location>
        <begin position="26"/>
        <end position="65"/>
    </location>
</feature>
<dbReference type="InterPro" id="IPR050248">
    <property type="entry name" value="Polysacc_deacetylase_ArnD"/>
</dbReference>
<feature type="compositionally biased region" description="Basic and acidic residues" evidence="1">
    <location>
        <begin position="26"/>
        <end position="39"/>
    </location>
</feature>
<feature type="domain" description="NodB homology" evidence="2">
    <location>
        <begin position="112"/>
        <end position="295"/>
    </location>
</feature>
<dbReference type="EMBL" id="NOJY02000003">
    <property type="protein sequence ID" value="RDY29111.1"/>
    <property type="molecule type" value="Genomic_DNA"/>
</dbReference>
<dbReference type="PANTHER" id="PTHR10587:SF78">
    <property type="entry name" value="PEPTIDOGLYCAN-N-ACETYLMURAMIC ACID DEACETYLASE PDAA"/>
    <property type="match status" value="1"/>
</dbReference>
<dbReference type="Gene3D" id="3.20.20.370">
    <property type="entry name" value="Glycoside hydrolase/deacetylase"/>
    <property type="match status" value="1"/>
</dbReference>
<dbReference type="GO" id="GO:0016020">
    <property type="term" value="C:membrane"/>
    <property type="evidence" value="ECO:0007669"/>
    <property type="project" value="TreeGrafter"/>
</dbReference>
<dbReference type="PANTHER" id="PTHR10587">
    <property type="entry name" value="GLYCOSYL TRANSFERASE-RELATED"/>
    <property type="match status" value="1"/>
</dbReference>
<name>A0A371J8L0_9FIRM</name>
<dbReference type="InterPro" id="IPR011330">
    <property type="entry name" value="Glyco_hydro/deAcase_b/a-brl"/>
</dbReference>
<dbReference type="NCBIfam" id="TIGR02884">
    <property type="entry name" value="spore_pdaA"/>
    <property type="match status" value="1"/>
</dbReference>
<accession>A0A371J8L0</accession>
<dbReference type="Pfam" id="PF01522">
    <property type="entry name" value="Polysacc_deac_1"/>
    <property type="match status" value="1"/>
</dbReference>
<dbReference type="CDD" id="cd10948">
    <property type="entry name" value="CE4_BsPdaA_like"/>
    <property type="match status" value="1"/>
</dbReference>
<comment type="caution">
    <text evidence="3">The sequence shown here is derived from an EMBL/GenBank/DDBJ whole genome shotgun (WGS) entry which is preliminary data.</text>
</comment>
<organism evidence="3 4">
    <name type="scientific">Romboutsia weinsteinii</name>
    <dbReference type="NCBI Taxonomy" id="2020949"/>
    <lineage>
        <taxon>Bacteria</taxon>
        <taxon>Bacillati</taxon>
        <taxon>Bacillota</taxon>
        <taxon>Clostridia</taxon>
        <taxon>Peptostreptococcales</taxon>
        <taxon>Peptostreptococcaceae</taxon>
        <taxon>Romboutsia</taxon>
    </lineage>
</organism>
<keyword evidence="4" id="KW-1185">Reference proteome</keyword>
<proteinExistence type="predicted"/>
<sequence length="298" mass="33773">MLKKSIYFSLLCLICVNIVGCSLNKDEKSDTTDKNKPESTTETSTVEKPSKDKDTPPPSIEKVDASNLDNTSISWFFTPNDDHKTPGVNNNLSFELKDYDAIYTGPTTNDCKTLYLTFDEGYENGYTSKILDVLKEKKVQAVFFVTLPYIEDNPDLIKRMVDEGHVVGNHSNHHPAMPDKSSDVTSFDSEFTDVEAKYKELTGKEMVKLFRPPMGVYSEKSLAMTKNLGYKSVFWSFAYYDWDQEKQPKPTEAKEKIMNHLHDGSILLLHAVSETNTNILGDVIDSARDIGYKFELLK</sequence>
<dbReference type="InterPro" id="IPR014235">
    <property type="entry name" value="Spore_PdaA"/>
</dbReference>
<dbReference type="SUPFAM" id="SSF88713">
    <property type="entry name" value="Glycoside hydrolase/deacetylase"/>
    <property type="match status" value="1"/>
</dbReference>
<dbReference type="Proteomes" id="UP000215694">
    <property type="component" value="Unassembled WGS sequence"/>
</dbReference>
<dbReference type="OrthoDB" id="9812065at2"/>
<dbReference type="GO" id="GO:0016810">
    <property type="term" value="F:hydrolase activity, acting on carbon-nitrogen (but not peptide) bonds"/>
    <property type="evidence" value="ECO:0007669"/>
    <property type="project" value="InterPro"/>
</dbReference>